<evidence type="ECO:0000259" key="1">
    <source>
        <dbReference type="Pfam" id="PF06568"/>
    </source>
</evidence>
<comment type="caution">
    <text evidence="2">The sequence shown here is derived from an EMBL/GenBank/DDBJ whole genome shotgun (WGS) entry which is preliminary data.</text>
</comment>
<reference evidence="2" key="1">
    <citation type="submission" date="2016-10" db="EMBL/GenBank/DDBJ databases">
        <title>Sequence of Gallionella enrichment culture.</title>
        <authorList>
            <person name="Poehlein A."/>
            <person name="Muehling M."/>
            <person name="Daniel R."/>
        </authorList>
    </citation>
    <scope>NUCLEOTIDE SEQUENCE</scope>
</reference>
<sequence length="76" mass="8430">MTFVTIGKPTRAKASGFGFNLQASLDRVREGFDMRQAYLSTRRELSAMSDRDLADIGVRRGDIHEIALGTLVRATN</sequence>
<proteinExistence type="predicted"/>
<feature type="domain" description="YjiS-like" evidence="1">
    <location>
        <begin position="36"/>
        <end position="64"/>
    </location>
</feature>
<protein>
    <recommendedName>
        <fullName evidence="1">YjiS-like domain-containing protein</fullName>
    </recommendedName>
</protein>
<dbReference type="EMBL" id="MLJW01003055">
    <property type="protein sequence ID" value="OIQ72966.1"/>
    <property type="molecule type" value="Genomic_DNA"/>
</dbReference>
<dbReference type="InterPro" id="IPR009506">
    <property type="entry name" value="YjiS-like"/>
</dbReference>
<organism evidence="2">
    <name type="scientific">mine drainage metagenome</name>
    <dbReference type="NCBI Taxonomy" id="410659"/>
    <lineage>
        <taxon>unclassified sequences</taxon>
        <taxon>metagenomes</taxon>
        <taxon>ecological metagenomes</taxon>
    </lineage>
</organism>
<name>A0A1J5PN29_9ZZZZ</name>
<dbReference type="AlphaFoldDB" id="A0A1J5PN29"/>
<dbReference type="Pfam" id="PF06568">
    <property type="entry name" value="YjiS-like"/>
    <property type="match status" value="1"/>
</dbReference>
<accession>A0A1J5PN29</accession>
<gene>
    <name evidence="2" type="ORF">GALL_454030</name>
</gene>
<evidence type="ECO:0000313" key="2">
    <source>
        <dbReference type="EMBL" id="OIQ72966.1"/>
    </source>
</evidence>